<proteinExistence type="predicted"/>
<organism evidence="1 2">
    <name type="scientific">Rodentibacter pneumotropicus</name>
    <dbReference type="NCBI Taxonomy" id="758"/>
    <lineage>
        <taxon>Bacteria</taxon>
        <taxon>Pseudomonadati</taxon>
        <taxon>Pseudomonadota</taxon>
        <taxon>Gammaproteobacteria</taxon>
        <taxon>Pasteurellales</taxon>
        <taxon>Pasteurellaceae</taxon>
        <taxon>Rodentibacter</taxon>
    </lineage>
</organism>
<gene>
    <name evidence="1" type="ORF">NCTC8284_02589</name>
</gene>
<evidence type="ECO:0000313" key="2">
    <source>
        <dbReference type="Proteomes" id="UP000278733"/>
    </source>
</evidence>
<sequence length="45" mass="5078">MKYQAKLTTLSQPSECIVIGVYENNEFSKVSMKSILQRKVISVVS</sequence>
<name>A0A3S5ES90_9PAST</name>
<dbReference type="AlphaFoldDB" id="A0A3S5ES90"/>
<evidence type="ECO:0000313" key="1">
    <source>
        <dbReference type="EMBL" id="VEH67403.1"/>
    </source>
</evidence>
<dbReference type="EMBL" id="LR134405">
    <property type="protein sequence ID" value="VEH67403.1"/>
    <property type="molecule type" value="Genomic_DNA"/>
</dbReference>
<dbReference type="KEGG" id="rpne:NCTC8284_02589"/>
<protein>
    <submittedName>
        <fullName evidence="1">Uncharacterized protein</fullName>
    </submittedName>
</protein>
<accession>A0A3S5ES90</accession>
<dbReference type="Proteomes" id="UP000278733">
    <property type="component" value="Chromosome"/>
</dbReference>
<reference evidence="1 2" key="1">
    <citation type="submission" date="2018-12" db="EMBL/GenBank/DDBJ databases">
        <authorList>
            <consortium name="Pathogen Informatics"/>
        </authorList>
    </citation>
    <scope>NUCLEOTIDE SEQUENCE [LARGE SCALE GENOMIC DNA]</scope>
    <source>
        <strain evidence="1 2">NCTC8284</strain>
    </source>
</reference>